<keyword evidence="4 5" id="KW-0413">Isomerase</keyword>
<proteinExistence type="inferred from homology"/>
<dbReference type="CDD" id="cd02573">
    <property type="entry name" value="PseudoU_synth_EcTruB"/>
    <property type="match status" value="1"/>
</dbReference>
<dbReference type="Proteomes" id="UP000811481">
    <property type="component" value="Unassembled WGS sequence"/>
</dbReference>
<protein>
    <recommendedName>
        <fullName evidence="5">tRNA pseudouridine synthase B</fullName>
        <ecNumber evidence="5">5.4.99.25</ecNumber>
    </recommendedName>
    <alternativeName>
        <fullName evidence="5">tRNA pseudouridine(55) synthase</fullName>
        <shortName evidence="5">Psi55 synthase</shortName>
    </alternativeName>
    <alternativeName>
        <fullName evidence="5">tRNA pseudouridylate synthase</fullName>
    </alternativeName>
    <alternativeName>
        <fullName evidence="5">tRNA-uridine isomerase</fullName>
    </alternativeName>
</protein>
<feature type="active site" description="Nucleophile" evidence="5">
    <location>
        <position position="38"/>
    </location>
</feature>
<evidence type="ECO:0000256" key="4">
    <source>
        <dbReference type="ARBA" id="ARBA00023235"/>
    </source>
</evidence>
<dbReference type="EC" id="5.4.99.25" evidence="5"/>
<comment type="function">
    <text evidence="5">Responsible for synthesis of pseudouridine from uracil-55 in the psi GC loop of transfer RNAs.</text>
</comment>
<comment type="catalytic activity">
    <reaction evidence="1 5">
        <text>uridine(55) in tRNA = pseudouridine(55) in tRNA</text>
        <dbReference type="Rhea" id="RHEA:42532"/>
        <dbReference type="Rhea" id="RHEA-COMP:10101"/>
        <dbReference type="Rhea" id="RHEA-COMP:10102"/>
        <dbReference type="ChEBI" id="CHEBI:65314"/>
        <dbReference type="ChEBI" id="CHEBI:65315"/>
        <dbReference type="EC" id="5.4.99.25"/>
    </reaction>
</comment>
<dbReference type="InterPro" id="IPR002501">
    <property type="entry name" value="PsdUridine_synth_N"/>
</dbReference>
<organism evidence="7 8">
    <name type="scientific">'Fragaria x ananassa' phyllody phytoplasma</name>
    <dbReference type="NCBI Taxonomy" id="2358428"/>
    <lineage>
        <taxon>Bacteria</taxon>
        <taxon>Bacillati</taxon>
        <taxon>Mycoplasmatota</taxon>
        <taxon>Mollicutes</taxon>
        <taxon>Acholeplasmatales</taxon>
        <taxon>Acholeplasmataceae</taxon>
        <taxon>Candidatus Phytoplasma</taxon>
        <taxon>16SrXIII (Mexican periwinkle virescence group)</taxon>
    </lineage>
</organism>
<reference evidence="7" key="1">
    <citation type="submission" date="2021-04" db="EMBL/GenBank/DDBJ databases">
        <title>Draft genome sequence of StrPh-CL8, a phytoplasma strain causing strawberry phyllody in Chile.</title>
        <authorList>
            <person name="Cui W."/>
            <person name="Zamorano A."/>
            <person name="Fiore N."/>
        </authorList>
    </citation>
    <scope>NUCLEOTIDE SEQUENCE [LARGE SCALE GENOMIC DNA]</scope>
    <source>
        <strain evidence="7">StrPh-Cl</strain>
    </source>
</reference>
<dbReference type="RefSeq" id="WP_212331384.1">
    <property type="nucleotide sequence ID" value="NZ_JAGVRH010000003.1"/>
</dbReference>
<dbReference type="PANTHER" id="PTHR13767">
    <property type="entry name" value="TRNA-PSEUDOURIDINE SYNTHASE"/>
    <property type="match status" value="1"/>
</dbReference>
<evidence type="ECO:0000256" key="2">
    <source>
        <dbReference type="ARBA" id="ARBA00005642"/>
    </source>
</evidence>
<comment type="similarity">
    <text evidence="2 5">Belongs to the pseudouridine synthase TruB family. Type 1 subfamily.</text>
</comment>
<dbReference type="InterPro" id="IPR014780">
    <property type="entry name" value="tRNA_psdUridine_synth_TruB"/>
</dbReference>
<evidence type="ECO:0000259" key="6">
    <source>
        <dbReference type="Pfam" id="PF01509"/>
    </source>
</evidence>
<comment type="caution">
    <text evidence="7">The sequence shown here is derived from an EMBL/GenBank/DDBJ whole genome shotgun (WGS) entry which is preliminary data.</text>
</comment>
<evidence type="ECO:0000256" key="3">
    <source>
        <dbReference type="ARBA" id="ARBA00022694"/>
    </source>
</evidence>
<evidence type="ECO:0000313" key="7">
    <source>
        <dbReference type="EMBL" id="MBS2126335.1"/>
    </source>
</evidence>
<keyword evidence="8" id="KW-1185">Reference proteome</keyword>
<name>A0ABS5K4U8_9MOLU</name>
<dbReference type="GO" id="GO:0160148">
    <property type="term" value="F:tRNA pseudouridine(55) synthase activity"/>
    <property type="evidence" value="ECO:0007669"/>
    <property type="project" value="UniProtKB-EC"/>
</dbReference>
<dbReference type="Gene3D" id="3.30.2350.10">
    <property type="entry name" value="Pseudouridine synthase"/>
    <property type="match status" value="1"/>
</dbReference>
<dbReference type="EMBL" id="JAGVRH010000003">
    <property type="protein sequence ID" value="MBS2126335.1"/>
    <property type="molecule type" value="Genomic_DNA"/>
</dbReference>
<gene>
    <name evidence="5 7" type="primary">truB</name>
    <name evidence="7" type="ORF">J8J04_01285</name>
</gene>
<dbReference type="InterPro" id="IPR020103">
    <property type="entry name" value="PsdUridine_synth_cat_dom_sf"/>
</dbReference>
<feature type="domain" description="Pseudouridine synthase II N-terminal" evidence="6">
    <location>
        <begin position="23"/>
        <end position="172"/>
    </location>
</feature>
<dbReference type="HAMAP" id="MF_01080">
    <property type="entry name" value="TruB_bact"/>
    <property type="match status" value="1"/>
</dbReference>
<dbReference type="Pfam" id="PF01509">
    <property type="entry name" value="TruB_N"/>
    <property type="match status" value="1"/>
</dbReference>
<keyword evidence="3 5" id="KW-0819">tRNA processing</keyword>
<dbReference type="SUPFAM" id="SSF55120">
    <property type="entry name" value="Pseudouridine synthase"/>
    <property type="match status" value="1"/>
</dbReference>
<evidence type="ECO:0000256" key="1">
    <source>
        <dbReference type="ARBA" id="ARBA00000385"/>
    </source>
</evidence>
<accession>A0ABS5K4U8</accession>
<evidence type="ECO:0000313" key="8">
    <source>
        <dbReference type="Proteomes" id="UP000811481"/>
    </source>
</evidence>
<dbReference type="NCBIfam" id="TIGR00431">
    <property type="entry name" value="TruB"/>
    <property type="match status" value="1"/>
</dbReference>
<sequence>MNGIFLVYKDTNLTSHDVVCCIKKKFQVNKVGHTGTLDPLASGLLIVCVGKATKLTFLFDQLCKTYQGTFLFNQQYDTLDVTGKLIDKKNVVINENLLKESFKAFHQQTYYQIPPMFSAIKVNGQKMYHLARQNKIIALPFKKVTIHHLEVTSSLYHNQISFLTCVSKGTYIRSLAQDIALKMDTYGALSSLQRVAIGSYLLKNAKTLEQLTVNDCIPDTFLFKNCDQIVLNDYLIKLVKNGVYLDQRQHITKKPFIVKDSNNNFIAYYDVLEKNKYYPRYFF</sequence>
<dbReference type="PANTHER" id="PTHR13767:SF2">
    <property type="entry name" value="PSEUDOURIDYLATE SYNTHASE TRUB1"/>
    <property type="match status" value="1"/>
</dbReference>
<evidence type="ECO:0000256" key="5">
    <source>
        <dbReference type="HAMAP-Rule" id="MF_01080"/>
    </source>
</evidence>